<dbReference type="AlphaFoldDB" id="A0A067S6X3"/>
<dbReference type="EMBL" id="KL142422">
    <property type="protein sequence ID" value="KDR66541.1"/>
    <property type="molecule type" value="Genomic_DNA"/>
</dbReference>
<evidence type="ECO:0000313" key="3">
    <source>
        <dbReference type="Proteomes" id="UP000027222"/>
    </source>
</evidence>
<feature type="transmembrane region" description="Helical" evidence="1">
    <location>
        <begin position="20"/>
        <end position="39"/>
    </location>
</feature>
<keyword evidence="1" id="KW-0812">Transmembrane</keyword>
<keyword evidence="1" id="KW-1133">Transmembrane helix</keyword>
<proteinExistence type="predicted"/>
<keyword evidence="3" id="KW-1185">Reference proteome</keyword>
<accession>A0A067S6X3</accession>
<organism evidence="2 3">
    <name type="scientific">Galerina marginata (strain CBS 339.88)</name>
    <dbReference type="NCBI Taxonomy" id="685588"/>
    <lineage>
        <taxon>Eukaryota</taxon>
        <taxon>Fungi</taxon>
        <taxon>Dikarya</taxon>
        <taxon>Basidiomycota</taxon>
        <taxon>Agaricomycotina</taxon>
        <taxon>Agaricomycetes</taxon>
        <taxon>Agaricomycetidae</taxon>
        <taxon>Agaricales</taxon>
        <taxon>Agaricineae</taxon>
        <taxon>Strophariaceae</taxon>
        <taxon>Galerina</taxon>
    </lineage>
</organism>
<keyword evidence="1" id="KW-0472">Membrane</keyword>
<sequence length="91" mass="10298">MPPSFLWANINIENQAVSTILHPPVHLAVLVAIFWRNWLQKLHDIRTSRGNRQSAGIGQHVFPMDPGFAMTLTEHLTGNFEAYAATLRAEY</sequence>
<gene>
    <name evidence="2" type="ORF">GALMADRAFT_259047</name>
</gene>
<dbReference type="HOGENOM" id="CLU_2427177_0_0_1"/>
<dbReference type="Proteomes" id="UP000027222">
    <property type="component" value="Unassembled WGS sequence"/>
</dbReference>
<evidence type="ECO:0000313" key="2">
    <source>
        <dbReference type="EMBL" id="KDR66541.1"/>
    </source>
</evidence>
<reference evidence="3" key="1">
    <citation type="journal article" date="2014" name="Proc. Natl. Acad. Sci. U.S.A.">
        <title>Extensive sampling of basidiomycete genomes demonstrates inadequacy of the white-rot/brown-rot paradigm for wood decay fungi.</title>
        <authorList>
            <person name="Riley R."/>
            <person name="Salamov A.A."/>
            <person name="Brown D.W."/>
            <person name="Nagy L.G."/>
            <person name="Floudas D."/>
            <person name="Held B.W."/>
            <person name="Levasseur A."/>
            <person name="Lombard V."/>
            <person name="Morin E."/>
            <person name="Otillar R."/>
            <person name="Lindquist E.A."/>
            <person name="Sun H."/>
            <person name="LaButti K.M."/>
            <person name="Schmutz J."/>
            <person name="Jabbour D."/>
            <person name="Luo H."/>
            <person name="Baker S.E."/>
            <person name="Pisabarro A.G."/>
            <person name="Walton J.D."/>
            <person name="Blanchette R.A."/>
            <person name="Henrissat B."/>
            <person name="Martin F."/>
            <person name="Cullen D."/>
            <person name="Hibbett D.S."/>
            <person name="Grigoriev I.V."/>
        </authorList>
    </citation>
    <scope>NUCLEOTIDE SEQUENCE [LARGE SCALE GENOMIC DNA]</scope>
    <source>
        <strain evidence="3">CBS 339.88</strain>
    </source>
</reference>
<name>A0A067S6X3_GALM3</name>
<evidence type="ECO:0000256" key="1">
    <source>
        <dbReference type="SAM" id="Phobius"/>
    </source>
</evidence>
<protein>
    <submittedName>
        <fullName evidence="2">Uncharacterized protein</fullName>
    </submittedName>
</protein>